<dbReference type="AlphaFoldDB" id="A0A6A3D4M4"/>
<gene>
    <name evidence="2" type="ORF">PF009_g33265</name>
</gene>
<accession>A0A6A3D4M4</accession>
<dbReference type="Proteomes" id="UP000429523">
    <property type="component" value="Unassembled WGS sequence"/>
</dbReference>
<sequence>MDPRHNNGVRTHQVTTDLHRSSSDGVTSLNMAGASSHAVEIGTKDDSVATMTLVDHETGRVDADTRLVVKATRLGR</sequence>
<evidence type="ECO:0000313" key="2">
    <source>
        <dbReference type="EMBL" id="KAE8916412.1"/>
    </source>
</evidence>
<protein>
    <submittedName>
        <fullName evidence="2">Uncharacterized protein</fullName>
    </submittedName>
</protein>
<proteinExistence type="predicted"/>
<evidence type="ECO:0000256" key="1">
    <source>
        <dbReference type="SAM" id="MobiDB-lite"/>
    </source>
</evidence>
<comment type="caution">
    <text evidence="2">The sequence shown here is derived from an EMBL/GenBank/DDBJ whole genome shotgun (WGS) entry which is preliminary data.</text>
</comment>
<reference evidence="2 3" key="1">
    <citation type="submission" date="2018-08" db="EMBL/GenBank/DDBJ databases">
        <title>Genomic investigation of the strawberry pathogen Phytophthora fragariae indicates pathogenicity is determined by transcriptional variation in three key races.</title>
        <authorList>
            <person name="Adams T.M."/>
            <person name="Armitage A.D."/>
            <person name="Sobczyk M.K."/>
            <person name="Bates H.J."/>
            <person name="Dunwell J.M."/>
            <person name="Nellist C.F."/>
            <person name="Harrison R.J."/>
        </authorList>
    </citation>
    <scope>NUCLEOTIDE SEQUENCE [LARGE SCALE GENOMIC DNA]</scope>
    <source>
        <strain evidence="2 3">NOV-9</strain>
    </source>
</reference>
<evidence type="ECO:0000313" key="3">
    <source>
        <dbReference type="Proteomes" id="UP000429523"/>
    </source>
</evidence>
<feature type="region of interest" description="Disordered" evidence="1">
    <location>
        <begin position="1"/>
        <end position="29"/>
    </location>
</feature>
<name>A0A6A3D4M4_9STRA</name>
<dbReference type="EMBL" id="QXGF01010463">
    <property type="protein sequence ID" value="KAE8916412.1"/>
    <property type="molecule type" value="Genomic_DNA"/>
</dbReference>
<organism evidence="2 3">
    <name type="scientific">Phytophthora fragariae</name>
    <dbReference type="NCBI Taxonomy" id="53985"/>
    <lineage>
        <taxon>Eukaryota</taxon>
        <taxon>Sar</taxon>
        <taxon>Stramenopiles</taxon>
        <taxon>Oomycota</taxon>
        <taxon>Peronosporomycetes</taxon>
        <taxon>Peronosporales</taxon>
        <taxon>Peronosporaceae</taxon>
        <taxon>Phytophthora</taxon>
    </lineage>
</organism>